<dbReference type="AlphaFoldDB" id="A0A1E4SZL7"/>
<reference evidence="2" key="1">
    <citation type="submission" date="2016-04" db="EMBL/GenBank/DDBJ databases">
        <title>Comparative genomics of biotechnologically important yeasts.</title>
        <authorList>
            <consortium name="DOE Joint Genome Institute"/>
            <person name="Riley R."/>
            <person name="Haridas S."/>
            <person name="Wolfe K.H."/>
            <person name="Lopes M.R."/>
            <person name="Hittinger C.T."/>
            <person name="Goker M."/>
            <person name="Salamov A."/>
            <person name="Wisecaver J."/>
            <person name="Long T.M."/>
            <person name="Aerts A.L."/>
            <person name="Barry K."/>
            <person name="Choi C."/>
            <person name="Clum A."/>
            <person name="Coughlan A.Y."/>
            <person name="Deshpande S."/>
            <person name="Douglass A.P."/>
            <person name="Hanson S.J."/>
            <person name="Klenk H.-P."/>
            <person name="Labutti K."/>
            <person name="Lapidus A."/>
            <person name="Lindquist E."/>
            <person name="Lipzen A."/>
            <person name="Meier-Kolthoff J.P."/>
            <person name="Ohm R.A."/>
            <person name="Otillar R.P."/>
            <person name="Pangilinan J."/>
            <person name="Peng Y."/>
            <person name="Rokas A."/>
            <person name="Rosa C.A."/>
            <person name="Scheuner C."/>
            <person name="Sibirny A.A."/>
            <person name="Slot J.C."/>
            <person name="Stielow J.B."/>
            <person name="Sun H."/>
            <person name="Kurtzman C.P."/>
            <person name="Blackwell M."/>
            <person name="Grigoriev I.V."/>
            <person name="Jeffries T.W."/>
        </authorList>
    </citation>
    <scope>NUCLEOTIDE SEQUENCE [LARGE SCALE GENOMIC DNA]</scope>
    <source>
        <strain evidence="2">NRRL YB-2248</strain>
    </source>
</reference>
<dbReference type="EMBL" id="KV453854">
    <property type="protein sequence ID" value="ODV84902.1"/>
    <property type="molecule type" value="Genomic_DNA"/>
</dbReference>
<organism evidence="1 2">
    <name type="scientific">[Candida] arabinofermentans NRRL YB-2248</name>
    <dbReference type="NCBI Taxonomy" id="983967"/>
    <lineage>
        <taxon>Eukaryota</taxon>
        <taxon>Fungi</taxon>
        <taxon>Dikarya</taxon>
        <taxon>Ascomycota</taxon>
        <taxon>Saccharomycotina</taxon>
        <taxon>Pichiomycetes</taxon>
        <taxon>Pichiales</taxon>
        <taxon>Pichiaceae</taxon>
        <taxon>Ogataea</taxon>
        <taxon>Ogataea/Candida clade</taxon>
    </lineage>
</organism>
<evidence type="ECO:0000313" key="1">
    <source>
        <dbReference type="EMBL" id="ODV84902.1"/>
    </source>
</evidence>
<name>A0A1E4SZL7_9ASCO</name>
<dbReference type="Proteomes" id="UP000094801">
    <property type="component" value="Unassembled WGS sequence"/>
</dbReference>
<sequence>MISSPLSSYFEKCVLLKTKINVNANDDDDDDDDDGYSFVIGMSNMDCMLVENGNVRIIPHISGLLNFVKLEERKLVALVRTTNDGLGLKQLDCDDGDFLNWNIDPSSSSPIFLDFSGVFQSYSFKKRFDRYTVMIDDELHHNDLIVIDESGNKKLTILNSINTDISKVIDVTHLMSNSSRIHLIVILNDGRVFVFVLSGELDKIVNKLCMNIQNLGSVSYVEMMNCLEILDDNGNTHSLIDMNTLKLVKSSISGLKKVEIYPNDQSSPIDDLPVLVNDHVLGTGIELISLDNIIKDTTLASQLVNILDKTSTNIESPWLAMHDQSGLLNFIPLTTTAFNKLPVELITLLGIILNEQSINDYNISELILSYTLDNFHDLHVILISLSSLCLSSDQRISKMAFQLLDDLLAGIGYIDDGITHVWLPILMREMYWISYKDELLVVYSTLIFAVLLSHDYSKLYSNNKELAYHLIDKIIKFVKCTDNVSVVCLGLKLLRTLGLTIFKMKMINPVELLVIVFEILSDKTTKAAIVMDCNDYLNSMLLKNECFMIVMISFLLSLPGVSPSLQMSILDYINYILIEKSTDIAPNTMFILINSLIVFLTDLQDFNKIPSLQYHELWGSLDLTANILTTNFNKSLASNFIKVDSRERNHDLLNLSKHEAKLCLILDDSVLSIGFQGVIFINSAKHTRYHHEKNWSIIPLKIGTQSSQSENVVKSLQNLIDKMGTEKSLRNPVFNNQGNLLACFDFNDYSIRVWNLFGERSNTGLDINIINDSRIPLKVDDFNLLFMQTYWNSNEDLKHNLADASLLQVLHDFQGMIGNNNTSSIGDANSSDRHRTNVINHHRDQQSEGVLESYLQISIVDLMSNYLSVFTDITINDLSLEWVAHDKLGLKLQGKIVFVYSV</sequence>
<protein>
    <submittedName>
        <fullName evidence="1">Uncharacterized protein</fullName>
    </submittedName>
</protein>
<evidence type="ECO:0000313" key="2">
    <source>
        <dbReference type="Proteomes" id="UP000094801"/>
    </source>
</evidence>
<gene>
    <name evidence="1" type="ORF">CANARDRAFT_28644</name>
</gene>
<dbReference type="OrthoDB" id="3989022at2759"/>
<accession>A0A1E4SZL7</accession>
<proteinExistence type="predicted"/>
<keyword evidence="2" id="KW-1185">Reference proteome</keyword>